<evidence type="ECO:0000313" key="1">
    <source>
        <dbReference type="EMBL" id="ARN19936.1"/>
    </source>
</evidence>
<proteinExistence type="predicted"/>
<dbReference type="RefSeq" id="WP_085750207.1">
    <property type="nucleotide sequence ID" value="NZ_BSPR01000008.1"/>
</dbReference>
<name>A0A1W6L6V3_9BURK</name>
<organism evidence="1 2">
    <name type="scientific">Piscinibacter gummiphilus</name>
    <dbReference type="NCBI Taxonomy" id="946333"/>
    <lineage>
        <taxon>Bacteria</taxon>
        <taxon>Pseudomonadati</taxon>
        <taxon>Pseudomonadota</taxon>
        <taxon>Betaproteobacteria</taxon>
        <taxon>Burkholderiales</taxon>
        <taxon>Sphaerotilaceae</taxon>
        <taxon>Piscinibacter</taxon>
    </lineage>
</organism>
<dbReference type="OrthoDB" id="8536404at2"/>
<dbReference type="InterPro" id="IPR022061">
    <property type="entry name" value="DUF3617"/>
</dbReference>
<dbReference type="KEGG" id="rgu:A4W93_08425"/>
<sequence length="182" mass="19186">MKSNLLAALAAFAAFGAPLTTHAQTQLKPGLWEQVGTVKSQSGQVEKAMAEAQAQIAKLPPEQRRQIEQMMAERGVGIGNGATTVRLCLTAADVAQGNIPVQNGDCTQKIVNRDGNVTKVSFSCQTDPPVSGEGEVRVISPTSNVMTATVLTQINGQPEKLDTAQKGTWLGDDCGSIKPLSR</sequence>
<dbReference type="STRING" id="946333.A4W93_08425"/>
<evidence type="ECO:0000313" key="2">
    <source>
        <dbReference type="Proteomes" id="UP000193427"/>
    </source>
</evidence>
<dbReference type="AlphaFoldDB" id="A0A1W6L6V3"/>
<dbReference type="EMBL" id="CP015118">
    <property type="protein sequence ID" value="ARN19936.1"/>
    <property type="molecule type" value="Genomic_DNA"/>
</dbReference>
<dbReference type="Pfam" id="PF12276">
    <property type="entry name" value="DUF3617"/>
    <property type="match status" value="1"/>
</dbReference>
<reference evidence="1 2" key="1">
    <citation type="submission" date="2016-04" db="EMBL/GenBank/DDBJ databases">
        <title>Complete genome sequence of natural rubber-degrading, novel Gram-negative bacterium, Rhizobacter gummiphilus strain NS21.</title>
        <authorList>
            <person name="Tabata M."/>
            <person name="Kasai D."/>
            <person name="Fukuda M."/>
        </authorList>
    </citation>
    <scope>NUCLEOTIDE SEQUENCE [LARGE SCALE GENOMIC DNA]</scope>
    <source>
        <strain evidence="1 2">NS21</strain>
    </source>
</reference>
<protein>
    <submittedName>
        <fullName evidence="1">Uncharacterized protein</fullName>
    </submittedName>
</protein>
<keyword evidence="2" id="KW-1185">Reference proteome</keyword>
<accession>A0A1W6L6V3</accession>
<gene>
    <name evidence="1" type="ORF">A4W93_08425</name>
</gene>
<dbReference type="Proteomes" id="UP000193427">
    <property type="component" value="Chromosome"/>
</dbReference>